<evidence type="ECO:0000313" key="9">
    <source>
        <dbReference type="EMBL" id="OJJ40817.1"/>
    </source>
</evidence>
<keyword evidence="7" id="KW-0472">Membrane</keyword>
<proteinExistence type="predicted"/>
<dbReference type="InterPro" id="IPR007219">
    <property type="entry name" value="XnlR_reg_dom"/>
</dbReference>
<organism evidence="9 10">
    <name type="scientific">Aspergillus wentii DTO 134E9</name>
    <dbReference type="NCBI Taxonomy" id="1073089"/>
    <lineage>
        <taxon>Eukaryota</taxon>
        <taxon>Fungi</taxon>
        <taxon>Dikarya</taxon>
        <taxon>Ascomycota</taxon>
        <taxon>Pezizomycotina</taxon>
        <taxon>Eurotiomycetes</taxon>
        <taxon>Eurotiomycetidae</taxon>
        <taxon>Eurotiales</taxon>
        <taxon>Aspergillaceae</taxon>
        <taxon>Aspergillus</taxon>
        <taxon>Aspergillus subgen. Cremei</taxon>
    </lineage>
</organism>
<evidence type="ECO:0000256" key="6">
    <source>
        <dbReference type="SAM" id="MobiDB-lite"/>
    </source>
</evidence>
<evidence type="ECO:0000256" key="5">
    <source>
        <dbReference type="ARBA" id="ARBA00023242"/>
    </source>
</evidence>
<dbReference type="SMART" id="SM00066">
    <property type="entry name" value="GAL4"/>
    <property type="match status" value="1"/>
</dbReference>
<keyword evidence="7" id="KW-1133">Transmembrane helix</keyword>
<dbReference type="EMBL" id="KV878209">
    <property type="protein sequence ID" value="OJJ40817.1"/>
    <property type="molecule type" value="Genomic_DNA"/>
</dbReference>
<keyword evidence="2" id="KW-0805">Transcription regulation</keyword>
<dbReference type="GO" id="GO:0003677">
    <property type="term" value="F:DNA binding"/>
    <property type="evidence" value="ECO:0007669"/>
    <property type="project" value="UniProtKB-KW"/>
</dbReference>
<dbReference type="STRING" id="1073089.A0A1L9S0W5"/>
<evidence type="ECO:0000256" key="3">
    <source>
        <dbReference type="ARBA" id="ARBA00023125"/>
    </source>
</evidence>
<dbReference type="GO" id="GO:0006351">
    <property type="term" value="P:DNA-templated transcription"/>
    <property type="evidence" value="ECO:0007669"/>
    <property type="project" value="InterPro"/>
</dbReference>
<dbReference type="PANTHER" id="PTHR46910:SF25">
    <property type="entry name" value="ABC-TRANSPORTER-REGULATING TRANSCRIPTION FACTOR"/>
    <property type="match status" value="1"/>
</dbReference>
<dbReference type="InterPro" id="IPR050987">
    <property type="entry name" value="AtrR-like"/>
</dbReference>
<accession>A0A1L9S0W5</accession>
<dbReference type="GeneID" id="63747612"/>
<dbReference type="SUPFAM" id="SSF57701">
    <property type="entry name" value="Zn2/Cys6 DNA-binding domain"/>
    <property type="match status" value="1"/>
</dbReference>
<dbReference type="Pfam" id="PF00172">
    <property type="entry name" value="Zn_clus"/>
    <property type="match status" value="1"/>
</dbReference>
<feature type="domain" description="Zn(2)-C6 fungal-type" evidence="8">
    <location>
        <begin position="17"/>
        <end position="44"/>
    </location>
</feature>
<reference evidence="10" key="1">
    <citation type="journal article" date="2017" name="Genome Biol.">
        <title>Comparative genomics reveals high biological diversity and specific adaptations in the industrially and medically important fungal genus Aspergillus.</title>
        <authorList>
            <person name="de Vries R.P."/>
            <person name="Riley R."/>
            <person name="Wiebenga A."/>
            <person name="Aguilar-Osorio G."/>
            <person name="Amillis S."/>
            <person name="Uchima C.A."/>
            <person name="Anderluh G."/>
            <person name="Asadollahi M."/>
            <person name="Askin M."/>
            <person name="Barry K."/>
            <person name="Battaglia E."/>
            <person name="Bayram O."/>
            <person name="Benocci T."/>
            <person name="Braus-Stromeyer S.A."/>
            <person name="Caldana C."/>
            <person name="Canovas D."/>
            <person name="Cerqueira G.C."/>
            <person name="Chen F."/>
            <person name="Chen W."/>
            <person name="Choi C."/>
            <person name="Clum A."/>
            <person name="Dos Santos R.A."/>
            <person name="Damasio A.R."/>
            <person name="Diallinas G."/>
            <person name="Emri T."/>
            <person name="Fekete E."/>
            <person name="Flipphi M."/>
            <person name="Freyberg S."/>
            <person name="Gallo A."/>
            <person name="Gournas C."/>
            <person name="Habgood R."/>
            <person name="Hainaut M."/>
            <person name="Harispe M.L."/>
            <person name="Henrissat B."/>
            <person name="Hilden K.S."/>
            <person name="Hope R."/>
            <person name="Hossain A."/>
            <person name="Karabika E."/>
            <person name="Karaffa L."/>
            <person name="Karanyi Z."/>
            <person name="Krasevec N."/>
            <person name="Kuo A."/>
            <person name="Kusch H."/>
            <person name="LaButti K."/>
            <person name="Lagendijk E.L."/>
            <person name="Lapidus A."/>
            <person name="Levasseur A."/>
            <person name="Lindquist E."/>
            <person name="Lipzen A."/>
            <person name="Logrieco A.F."/>
            <person name="MacCabe A."/>
            <person name="Maekelae M.R."/>
            <person name="Malavazi I."/>
            <person name="Melin P."/>
            <person name="Meyer V."/>
            <person name="Mielnichuk N."/>
            <person name="Miskei M."/>
            <person name="Molnar A.P."/>
            <person name="Mule G."/>
            <person name="Ngan C.Y."/>
            <person name="Orejas M."/>
            <person name="Orosz E."/>
            <person name="Ouedraogo J.P."/>
            <person name="Overkamp K.M."/>
            <person name="Park H.-S."/>
            <person name="Perrone G."/>
            <person name="Piumi F."/>
            <person name="Punt P.J."/>
            <person name="Ram A.F."/>
            <person name="Ramon A."/>
            <person name="Rauscher S."/>
            <person name="Record E."/>
            <person name="Riano-Pachon D.M."/>
            <person name="Robert V."/>
            <person name="Roehrig J."/>
            <person name="Ruller R."/>
            <person name="Salamov A."/>
            <person name="Salih N.S."/>
            <person name="Samson R.A."/>
            <person name="Sandor E."/>
            <person name="Sanguinetti M."/>
            <person name="Schuetze T."/>
            <person name="Sepcic K."/>
            <person name="Shelest E."/>
            <person name="Sherlock G."/>
            <person name="Sophianopoulou V."/>
            <person name="Squina F.M."/>
            <person name="Sun H."/>
            <person name="Susca A."/>
            <person name="Todd R.B."/>
            <person name="Tsang A."/>
            <person name="Unkles S.E."/>
            <person name="van de Wiele N."/>
            <person name="van Rossen-Uffink D."/>
            <person name="Oliveira J.V."/>
            <person name="Vesth T.C."/>
            <person name="Visser J."/>
            <person name="Yu J.-H."/>
            <person name="Zhou M."/>
            <person name="Andersen M.R."/>
            <person name="Archer D.B."/>
            <person name="Baker S.E."/>
            <person name="Benoit I."/>
            <person name="Brakhage A.A."/>
            <person name="Braus G.H."/>
            <person name="Fischer R."/>
            <person name="Frisvad J.C."/>
            <person name="Goldman G.H."/>
            <person name="Houbraken J."/>
            <person name="Oakley B."/>
            <person name="Pocsi I."/>
            <person name="Scazzocchio C."/>
            <person name="Seiboth B."/>
            <person name="vanKuyk P.A."/>
            <person name="Wortman J."/>
            <person name="Dyer P.S."/>
            <person name="Grigoriev I.V."/>
        </authorList>
    </citation>
    <scope>NUCLEOTIDE SEQUENCE [LARGE SCALE GENOMIC DNA]</scope>
    <source>
        <strain evidence="10">DTO 134E9</strain>
    </source>
</reference>
<dbReference type="CDD" id="cd00067">
    <property type="entry name" value="GAL4"/>
    <property type="match status" value="1"/>
</dbReference>
<dbReference type="VEuPathDB" id="FungiDB:ASPWEDRAFT_178644"/>
<keyword evidence="7" id="KW-0812">Transmembrane</keyword>
<dbReference type="CDD" id="cd12148">
    <property type="entry name" value="fungal_TF_MHR"/>
    <property type="match status" value="1"/>
</dbReference>
<dbReference type="OrthoDB" id="103819at2759"/>
<evidence type="ECO:0000256" key="7">
    <source>
        <dbReference type="SAM" id="Phobius"/>
    </source>
</evidence>
<keyword evidence="10" id="KW-1185">Reference proteome</keyword>
<evidence type="ECO:0000256" key="4">
    <source>
        <dbReference type="ARBA" id="ARBA00023163"/>
    </source>
</evidence>
<keyword evidence="4" id="KW-0804">Transcription</keyword>
<dbReference type="Proteomes" id="UP000184383">
    <property type="component" value="Unassembled WGS sequence"/>
</dbReference>
<evidence type="ECO:0000259" key="8">
    <source>
        <dbReference type="PROSITE" id="PS50048"/>
    </source>
</evidence>
<gene>
    <name evidence="9" type="ORF">ASPWEDRAFT_178644</name>
</gene>
<dbReference type="InterPro" id="IPR036864">
    <property type="entry name" value="Zn2-C6_fun-type_DNA-bd_sf"/>
</dbReference>
<dbReference type="Pfam" id="PF04082">
    <property type="entry name" value="Fungal_trans"/>
    <property type="match status" value="1"/>
</dbReference>
<dbReference type="SMART" id="SM00906">
    <property type="entry name" value="Fungal_trans"/>
    <property type="match status" value="1"/>
</dbReference>
<dbReference type="GO" id="GO:0008270">
    <property type="term" value="F:zinc ion binding"/>
    <property type="evidence" value="ECO:0007669"/>
    <property type="project" value="InterPro"/>
</dbReference>
<keyword evidence="1" id="KW-0479">Metal-binding</keyword>
<keyword evidence="5" id="KW-0539">Nucleus</keyword>
<dbReference type="RefSeq" id="XP_040694493.1">
    <property type="nucleotide sequence ID" value="XM_040831764.1"/>
</dbReference>
<dbReference type="InterPro" id="IPR001138">
    <property type="entry name" value="Zn2Cys6_DnaBD"/>
</dbReference>
<dbReference type="Gene3D" id="4.10.240.10">
    <property type="entry name" value="Zn(2)-C6 fungal-type DNA-binding domain"/>
    <property type="match status" value="1"/>
</dbReference>
<feature type="region of interest" description="Disordered" evidence="6">
    <location>
        <begin position="87"/>
        <end position="109"/>
    </location>
</feature>
<dbReference type="PROSITE" id="PS00463">
    <property type="entry name" value="ZN2_CY6_FUNGAL_1"/>
    <property type="match status" value="1"/>
</dbReference>
<dbReference type="PROSITE" id="PS50048">
    <property type="entry name" value="ZN2_CY6_FUNGAL_2"/>
    <property type="match status" value="1"/>
</dbReference>
<dbReference type="PANTHER" id="PTHR46910">
    <property type="entry name" value="TRANSCRIPTION FACTOR PDR1"/>
    <property type="match status" value="1"/>
</dbReference>
<name>A0A1L9S0W5_ASPWE</name>
<evidence type="ECO:0000256" key="1">
    <source>
        <dbReference type="ARBA" id="ARBA00022723"/>
    </source>
</evidence>
<keyword evidence="3" id="KW-0238">DNA-binding</keyword>
<protein>
    <recommendedName>
        <fullName evidence="8">Zn(2)-C6 fungal-type domain-containing protein</fullName>
    </recommendedName>
</protein>
<sequence>MTERINSGVRNSFRSRACDNCRVRKIRCDKVIPCSSCRTLGISCRGGTPSAEPRLTVPNVPTASNEYEQKIDSLQEQISALQKSIQDLSQNVSSKPSPSPSTLPLPSTQISASATPAFEGQSSFNNESLLARDAAYSAVATLPQNKVDESVSSALMSLKSSLDQHYPASAQEQVNEAATFGQSDTDLPPVGFVVAVVKKIKVQPPFSLVSHSWRDYLQIESLCQKIYFPSEPIPAGSLTLLHGLLYIVIRDYMHEKDSDLPDCESYAALCERRFTAGLKSYEMTVNPTLEKIQALFLGVIKAQEDSNLQQCWSFLSIAFNLCQTMGLHRSSTVKNDPTPIAEAKRHVFWSLYMIDKNLSLNIGLTSHFQDHDIDADFFTPSTDPKQRPWDLMALTIIKFSAIQGRIYDRLYAVSGGKMSSEEKGAAIEVLSGDLVTVRDELLSIDVSTGLYSESLHGMAACADFIAYSVLTVIYRAQTLPSNAMSISTRCLEAATLALQSHLKCFAQFKNRKTHKQAEYVNWILLYPSFTPFIVIFTHAIATTNQSDLLLLQETVQSLHLLKPLSRGSSHLYEICRAFLNTAQVLIESQQTLTGLERHDDGSLSLPSALDGQTNIVLPEVQGEFGMNSADISFFLNDFLGANRSVMDLLNEWEG</sequence>
<feature type="transmembrane region" description="Helical" evidence="7">
    <location>
        <begin position="519"/>
        <end position="541"/>
    </location>
</feature>
<dbReference type="GO" id="GO:0000981">
    <property type="term" value="F:DNA-binding transcription factor activity, RNA polymerase II-specific"/>
    <property type="evidence" value="ECO:0007669"/>
    <property type="project" value="InterPro"/>
</dbReference>
<evidence type="ECO:0000313" key="10">
    <source>
        <dbReference type="Proteomes" id="UP000184383"/>
    </source>
</evidence>
<dbReference type="AlphaFoldDB" id="A0A1L9S0W5"/>
<evidence type="ECO:0000256" key="2">
    <source>
        <dbReference type="ARBA" id="ARBA00023015"/>
    </source>
</evidence>